<reference evidence="13 14" key="1">
    <citation type="journal article" date="2021" name="G3 (Bethesda)">
        <title>Improved contiguity of the threespine stickleback genome using long-read sequencing.</title>
        <authorList>
            <person name="Nath S."/>
            <person name="Shaw D.E."/>
            <person name="White M.A."/>
        </authorList>
    </citation>
    <scope>NUCLEOTIDE SEQUENCE [LARGE SCALE GENOMIC DNA]</scope>
    <source>
        <strain evidence="13 14">Lake Benthic</strain>
    </source>
</reference>
<evidence type="ECO:0000256" key="2">
    <source>
        <dbReference type="ARBA" id="ARBA00006171"/>
    </source>
</evidence>
<evidence type="ECO:0000313" key="14">
    <source>
        <dbReference type="Proteomes" id="UP000007635"/>
    </source>
</evidence>
<evidence type="ECO:0000256" key="3">
    <source>
        <dbReference type="ARBA" id="ARBA00022723"/>
    </source>
</evidence>
<dbReference type="Gene3D" id="1.10.150.240">
    <property type="entry name" value="Putative phosphatase, domain 2"/>
    <property type="match status" value="1"/>
</dbReference>
<keyword evidence="5" id="KW-0460">Magnesium</keyword>
<evidence type="ECO:0000256" key="6">
    <source>
        <dbReference type="ARBA" id="ARBA00052504"/>
    </source>
</evidence>
<comment type="similarity">
    <text evidence="2">Belongs to the HAD-like hydrolase superfamily. CbbY/CbbZ/Gph/YieH family.</text>
</comment>
<dbReference type="FunFam" id="3.40.50.1000:FF:000055">
    <property type="entry name" value="Haloacid dehalogenase-like hydrolase family protein"/>
    <property type="match status" value="1"/>
</dbReference>
<dbReference type="SFLD" id="SFLDG01129">
    <property type="entry name" value="C1.5:_HAD__Beta-PGM__Phosphata"/>
    <property type="match status" value="1"/>
</dbReference>
<evidence type="ECO:0000256" key="11">
    <source>
        <dbReference type="ARBA" id="ARBA00075873"/>
    </source>
</evidence>
<dbReference type="NCBIfam" id="TIGR01509">
    <property type="entry name" value="HAD-SF-IA-v3"/>
    <property type="match status" value="1"/>
</dbReference>
<dbReference type="PANTHER" id="PTHR18901">
    <property type="entry name" value="2-DEOXYGLUCOSE-6-PHOSPHATE PHOSPHATASE 2"/>
    <property type="match status" value="1"/>
</dbReference>
<reference evidence="13" key="2">
    <citation type="submission" date="2025-08" db="UniProtKB">
        <authorList>
            <consortium name="Ensembl"/>
        </authorList>
    </citation>
    <scope>IDENTIFICATION</scope>
</reference>
<dbReference type="GO" id="GO:0046872">
    <property type="term" value="F:metal ion binding"/>
    <property type="evidence" value="ECO:0007669"/>
    <property type="project" value="UniProtKB-KW"/>
</dbReference>
<dbReference type="KEGG" id="gat:120825874"/>
<dbReference type="GeneTree" id="ENSGT00390000014753"/>
<dbReference type="InterPro" id="IPR036412">
    <property type="entry name" value="HAD-like_sf"/>
</dbReference>
<organism evidence="13 14">
    <name type="scientific">Gasterosteus aculeatus aculeatus</name>
    <name type="common">three-spined stickleback</name>
    <dbReference type="NCBI Taxonomy" id="481459"/>
    <lineage>
        <taxon>Eukaryota</taxon>
        <taxon>Metazoa</taxon>
        <taxon>Chordata</taxon>
        <taxon>Craniata</taxon>
        <taxon>Vertebrata</taxon>
        <taxon>Euteleostomi</taxon>
        <taxon>Actinopterygii</taxon>
        <taxon>Neopterygii</taxon>
        <taxon>Teleostei</taxon>
        <taxon>Neoteleostei</taxon>
        <taxon>Acanthomorphata</taxon>
        <taxon>Eupercaria</taxon>
        <taxon>Perciformes</taxon>
        <taxon>Cottioidei</taxon>
        <taxon>Gasterosteales</taxon>
        <taxon>Gasterosteidae</taxon>
        <taxon>Gasterosteus</taxon>
    </lineage>
</organism>
<accession>A0AAQ4NYL0</accession>
<keyword evidence="3" id="KW-0479">Metal-binding</keyword>
<dbReference type="EC" id="3.1.3.96" evidence="8"/>
<evidence type="ECO:0000313" key="13">
    <source>
        <dbReference type="Ensembl" id="ENSGACP00000031517.1"/>
    </source>
</evidence>
<dbReference type="SUPFAM" id="SSF56784">
    <property type="entry name" value="HAD-like"/>
    <property type="match status" value="1"/>
</dbReference>
<dbReference type="SFLD" id="SFLDG01135">
    <property type="entry name" value="C1.5.6:_HAD__Beta-PGM__Phospha"/>
    <property type="match status" value="1"/>
</dbReference>
<evidence type="ECO:0000256" key="4">
    <source>
        <dbReference type="ARBA" id="ARBA00022801"/>
    </source>
</evidence>
<dbReference type="Ensembl" id="ENSGACT00000079832.1">
    <property type="protein sequence ID" value="ENSGACP00000031517.1"/>
    <property type="gene ID" value="ENSGACG00000015201.2"/>
</dbReference>
<dbReference type="InterPro" id="IPR006439">
    <property type="entry name" value="HAD-SF_hydro_IA"/>
</dbReference>
<dbReference type="PANTHER" id="PTHR18901:SF38">
    <property type="entry name" value="PSEUDOURIDINE-5'-PHOSPHATASE"/>
    <property type="match status" value="1"/>
</dbReference>
<evidence type="ECO:0000256" key="7">
    <source>
        <dbReference type="ARBA" id="ARBA00056605"/>
    </source>
</evidence>
<dbReference type="InterPro" id="IPR045228">
    <property type="entry name" value="Gpp1/Gpp2-like"/>
</dbReference>
<evidence type="ECO:0000256" key="10">
    <source>
        <dbReference type="ARBA" id="ARBA00075025"/>
    </source>
</evidence>
<evidence type="ECO:0000256" key="12">
    <source>
        <dbReference type="ARBA" id="ARBA00083904"/>
    </source>
</evidence>
<protein>
    <recommendedName>
        <fullName evidence="9">Pseudouridine-5'-phosphatase</fullName>
        <ecNumber evidence="8">3.1.3.96</ecNumber>
    </recommendedName>
    <alternativeName>
        <fullName evidence="10">Haloacid dehalogenase-like hydrolase domain-containing protein 1</fullName>
    </alternativeName>
    <alternativeName>
        <fullName evidence="11">Haloacid dehalogenase-like hydrolase domain-containing protein 1A</fullName>
    </alternativeName>
    <alternativeName>
        <fullName evidence="12">Pseudouridine-5'-monophosphatase</fullName>
    </alternativeName>
</protein>
<name>A0AAQ4NYL0_GASAC</name>
<dbReference type="Proteomes" id="UP000007635">
    <property type="component" value="Chromosome I"/>
</dbReference>
<comment type="catalytic activity">
    <reaction evidence="6">
        <text>psi-UMP + H2O = pseudouridine + phosphate</text>
        <dbReference type="Rhea" id="RHEA:10944"/>
        <dbReference type="ChEBI" id="CHEBI:15377"/>
        <dbReference type="ChEBI" id="CHEBI:17802"/>
        <dbReference type="ChEBI" id="CHEBI:43474"/>
        <dbReference type="ChEBI" id="CHEBI:58380"/>
        <dbReference type="EC" id="3.1.3.96"/>
    </reaction>
</comment>
<dbReference type="GeneID" id="120825874"/>
<dbReference type="Pfam" id="PF13419">
    <property type="entry name" value="HAD_2"/>
    <property type="match status" value="1"/>
</dbReference>
<dbReference type="CDD" id="cd07529">
    <property type="entry name" value="HAD_AtGPP-like"/>
    <property type="match status" value="1"/>
</dbReference>
<dbReference type="FunFam" id="1.10.150.240:FF:000001">
    <property type="entry name" value="Haloacid dehalogenase-like hydrolase domain"/>
    <property type="match status" value="1"/>
</dbReference>
<keyword evidence="14" id="KW-1185">Reference proteome</keyword>
<proteinExistence type="inferred from homology"/>
<dbReference type="SFLD" id="SFLDS00003">
    <property type="entry name" value="Haloacid_Dehalogenase"/>
    <property type="match status" value="1"/>
</dbReference>
<evidence type="ECO:0000256" key="1">
    <source>
        <dbReference type="ARBA" id="ARBA00001946"/>
    </source>
</evidence>
<evidence type="ECO:0000256" key="5">
    <source>
        <dbReference type="ARBA" id="ARBA00022842"/>
    </source>
</evidence>
<comment type="cofactor">
    <cofactor evidence="1">
        <name>Mg(2+)</name>
        <dbReference type="ChEBI" id="CHEBI:18420"/>
    </cofactor>
</comment>
<dbReference type="InterPro" id="IPR023198">
    <property type="entry name" value="PGP-like_dom2"/>
</dbReference>
<dbReference type="AlphaFoldDB" id="A0AAQ4NYL0"/>
<dbReference type="RefSeq" id="XP_040043664.1">
    <property type="nucleotide sequence ID" value="XM_040187730.1"/>
</dbReference>
<comment type="function">
    <text evidence="7">Dephosphorylates pseudouridine 5'-phosphate, a potential intermediate in rRNA degradation. Pseudouridine is then excreted intact in urine.</text>
</comment>
<dbReference type="InterPro" id="IPR023214">
    <property type="entry name" value="HAD_sf"/>
</dbReference>
<keyword evidence="4" id="KW-0378">Hydrolase</keyword>
<dbReference type="Gene3D" id="3.40.50.1000">
    <property type="entry name" value="HAD superfamily/HAD-like"/>
    <property type="match status" value="1"/>
</dbReference>
<evidence type="ECO:0000256" key="8">
    <source>
        <dbReference type="ARBA" id="ARBA00066578"/>
    </source>
</evidence>
<dbReference type="InterPro" id="IPR041492">
    <property type="entry name" value="HAD_2"/>
</dbReference>
<evidence type="ECO:0000256" key="9">
    <source>
        <dbReference type="ARBA" id="ARBA00070517"/>
    </source>
</evidence>
<dbReference type="GO" id="GO:1990738">
    <property type="term" value="F:pseudouridine 5'-phosphatase activity"/>
    <property type="evidence" value="ECO:0007669"/>
    <property type="project" value="UniProtKB-EC"/>
</dbReference>
<reference evidence="13" key="3">
    <citation type="submission" date="2025-09" db="UniProtKB">
        <authorList>
            <consortium name="Ensembl"/>
        </authorList>
    </citation>
    <scope>IDENTIFICATION</scope>
</reference>
<sequence>MSASGSAYKPVSHVIFDMDGLLLDTERLYTVSFQEICDRFGKEYTWDVKASVMGRKALDAARRIRDALELPMTAEELMAESRLIQDRIFPSAQLMPGVEKLVCHLQKHGIPIAVATSSAGATFQLKTSRHQFFARFNHIVLGDDPEVKNSKPQPDSFLVCASRFNPPASPAKCLVFEDAPNGVKAALAAGMQAVMIPDDNLDPGLSRGATLRLGSMDEFEPQLFGLPAFD</sequence>